<dbReference type="NCBIfam" id="TIGR00644">
    <property type="entry name" value="recJ"/>
    <property type="match status" value="1"/>
</dbReference>
<dbReference type="Pfam" id="PF17768">
    <property type="entry name" value="RecJ_OB"/>
    <property type="match status" value="1"/>
</dbReference>
<dbReference type="OrthoDB" id="9809852at2"/>
<dbReference type="GO" id="GO:0006310">
    <property type="term" value="P:DNA recombination"/>
    <property type="evidence" value="ECO:0007669"/>
    <property type="project" value="InterPro"/>
</dbReference>
<sequence>MLESKMKWMFDSLEPVNELDAIIEGLLEQRGLTTAQEKQAFLYPQVEDLIDPAHLADIDKAKTRILRAIDNNEQIMILGDYDADGVTSTTLMLETLRELGAMCDCYIPNRFTEGYGPNPTAMRQIKQDGFDLVITVDTGIAAFESIDVANEIGLDVIITDHHEVQETLPAAYAIIHPKISEDYSFKALAGVGVAFKLSQYLLGYLPEKFLDLVVIGTISDLVPLVGENRVLVTLGLKQLQQTKRPGLVALKHIAGIKDDVDEEDIGFGIGPRLNAVGRLGSAMPAVKLLISEDLEEANQLAQMIHDMNTERQEIVKEIAKEAIALVEANPDEHRHVIVVAKEDWNEGVLGIVASRLVREYQRPVLCLAIKPEQGIAKGSARSIDAYNLFEHGMSVRELFVHFGGHAQAAGMTVELGKLPYLRSALNKIAEETLSEEDFKEHKQIDLAVDVSQLTLELVSQLNRLAPFGMANPKPLFYLKGVPKDIRKIGADQTHLKFSLEQNKFQVNVIGFGFGEDYFHLNQNQTIEVIGYLSINEWNNVRSVQLMLEDRKISTQQLFDFRGRKFWYKDVLPHLTGDSSIVHFTQPFEHNGIKSDHVVDVINQAYPVRNLIVTDLPESMNSFVTLVKTLKPDNLYLCYQAPLDSMQMMPSRDDFKWLYAFILKQQQFYLERDATRVAEHKGWKHNKIKFMIDVFSELEFVKITDGVLIPHSAVKKQPLETADVYKKQQVKTDIESLLYYSSYQELMTWLLTALESEDSLEEEKIHGL</sequence>
<dbReference type="PANTHER" id="PTHR30255">
    <property type="entry name" value="SINGLE-STRANDED-DNA-SPECIFIC EXONUCLEASE RECJ"/>
    <property type="match status" value="1"/>
</dbReference>
<comment type="similarity">
    <text evidence="1">Belongs to the RecJ family.</text>
</comment>
<dbReference type="InterPro" id="IPR003156">
    <property type="entry name" value="DHHA1_dom"/>
</dbReference>
<comment type="caution">
    <text evidence="10">The sequence shown here is derived from an EMBL/GenBank/DDBJ whole genome shotgun (WGS) entry which is preliminary data.</text>
</comment>
<dbReference type="Gene3D" id="2.40.50.460">
    <property type="match status" value="1"/>
</dbReference>
<evidence type="ECO:0000256" key="1">
    <source>
        <dbReference type="ARBA" id="ARBA00005915"/>
    </source>
</evidence>
<dbReference type="AlphaFoldDB" id="A0A511WZB1"/>
<reference evidence="10 11" key="1">
    <citation type="submission" date="2019-07" db="EMBL/GenBank/DDBJ databases">
        <title>Whole genome shotgun sequence of Halolactibacillus alkaliphilus NBRC 103919.</title>
        <authorList>
            <person name="Hosoyama A."/>
            <person name="Uohara A."/>
            <person name="Ohji S."/>
            <person name="Ichikawa N."/>
        </authorList>
    </citation>
    <scope>NUCLEOTIDE SEQUENCE [LARGE SCALE GENOMIC DNA]</scope>
    <source>
        <strain evidence="10 11">NBRC 103919</strain>
    </source>
</reference>
<keyword evidence="5 10" id="KW-0269">Exonuclease</keyword>
<keyword evidence="11" id="KW-1185">Reference proteome</keyword>
<dbReference type="RefSeq" id="WP_089800348.1">
    <property type="nucleotide sequence ID" value="NZ_BJYE01000004.1"/>
</dbReference>
<evidence type="ECO:0000259" key="6">
    <source>
        <dbReference type="Pfam" id="PF01368"/>
    </source>
</evidence>
<dbReference type="Pfam" id="PF10141">
    <property type="entry name" value="ssDNA-exonuc_C"/>
    <property type="match status" value="1"/>
</dbReference>
<dbReference type="InterPro" id="IPR038763">
    <property type="entry name" value="DHH_sf"/>
</dbReference>
<proteinExistence type="inferred from homology"/>
<evidence type="ECO:0000256" key="2">
    <source>
        <dbReference type="ARBA" id="ARBA00019841"/>
    </source>
</evidence>
<evidence type="ECO:0000313" key="10">
    <source>
        <dbReference type="EMBL" id="GEN56030.1"/>
    </source>
</evidence>
<dbReference type="STRING" id="442899.SAMN05720591_10581"/>
<organism evidence="10 11">
    <name type="scientific">Halolactibacillus alkaliphilus</name>
    <dbReference type="NCBI Taxonomy" id="442899"/>
    <lineage>
        <taxon>Bacteria</taxon>
        <taxon>Bacillati</taxon>
        <taxon>Bacillota</taxon>
        <taxon>Bacilli</taxon>
        <taxon>Bacillales</taxon>
        <taxon>Bacillaceae</taxon>
        <taxon>Halolactibacillus</taxon>
    </lineage>
</organism>
<dbReference type="InterPro" id="IPR004610">
    <property type="entry name" value="RecJ"/>
</dbReference>
<feature type="domain" description="DHHA1" evidence="7">
    <location>
        <begin position="336"/>
        <end position="430"/>
    </location>
</feature>
<dbReference type="PANTHER" id="PTHR30255:SF2">
    <property type="entry name" value="SINGLE-STRANDED-DNA-SPECIFIC EXONUCLEASE RECJ"/>
    <property type="match status" value="1"/>
</dbReference>
<feature type="domain" description="Single-stranded-DNA-specific exonuclease RecJ C-terminal" evidence="8">
    <location>
        <begin position="556"/>
        <end position="749"/>
    </location>
</feature>
<evidence type="ECO:0000256" key="3">
    <source>
        <dbReference type="ARBA" id="ARBA00022722"/>
    </source>
</evidence>
<dbReference type="Gene3D" id="3.90.1640.30">
    <property type="match status" value="1"/>
</dbReference>
<dbReference type="Pfam" id="PF02272">
    <property type="entry name" value="DHHA1"/>
    <property type="match status" value="1"/>
</dbReference>
<gene>
    <name evidence="10" type="primary">recJ</name>
    <name evidence="10" type="ORF">HAL01_04940</name>
</gene>
<dbReference type="InterPro" id="IPR018779">
    <property type="entry name" value="RecJ_C"/>
</dbReference>
<dbReference type="InterPro" id="IPR001667">
    <property type="entry name" value="DDH_dom"/>
</dbReference>
<dbReference type="Pfam" id="PF01368">
    <property type="entry name" value="DHH"/>
    <property type="match status" value="1"/>
</dbReference>
<dbReference type="GO" id="GO:0006281">
    <property type="term" value="P:DNA repair"/>
    <property type="evidence" value="ECO:0007669"/>
    <property type="project" value="InterPro"/>
</dbReference>
<feature type="domain" description="DDH" evidence="6">
    <location>
        <begin position="74"/>
        <end position="217"/>
    </location>
</feature>
<dbReference type="GO" id="GO:0003676">
    <property type="term" value="F:nucleic acid binding"/>
    <property type="evidence" value="ECO:0007669"/>
    <property type="project" value="InterPro"/>
</dbReference>
<dbReference type="GO" id="GO:0008409">
    <property type="term" value="F:5'-3' exonuclease activity"/>
    <property type="evidence" value="ECO:0007669"/>
    <property type="project" value="InterPro"/>
</dbReference>
<protein>
    <recommendedName>
        <fullName evidence="2">Single-stranded-DNA-specific exonuclease RecJ</fullName>
    </recommendedName>
</protein>
<dbReference type="Proteomes" id="UP000321400">
    <property type="component" value="Unassembled WGS sequence"/>
</dbReference>
<keyword evidence="3" id="KW-0540">Nuclease</keyword>
<name>A0A511WZB1_9BACI</name>
<dbReference type="EMBL" id="BJYE01000004">
    <property type="protein sequence ID" value="GEN56030.1"/>
    <property type="molecule type" value="Genomic_DNA"/>
</dbReference>
<evidence type="ECO:0000256" key="5">
    <source>
        <dbReference type="ARBA" id="ARBA00022839"/>
    </source>
</evidence>
<evidence type="ECO:0000313" key="11">
    <source>
        <dbReference type="Proteomes" id="UP000321400"/>
    </source>
</evidence>
<keyword evidence="4" id="KW-0378">Hydrolase</keyword>
<evidence type="ECO:0000259" key="8">
    <source>
        <dbReference type="Pfam" id="PF10141"/>
    </source>
</evidence>
<feature type="domain" description="RecJ OB" evidence="9">
    <location>
        <begin position="444"/>
        <end position="549"/>
    </location>
</feature>
<evidence type="ECO:0000256" key="4">
    <source>
        <dbReference type="ARBA" id="ARBA00022801"/>
    </source>
</evidence>
<dbReference type="SUPFAM" id="SSF64182">
    <property type="entry name" value="DHH phosphoesterases"/>
    <property type="match status" value="1"/>
</dbReference>
<evidence type="ECO:0000259" key="9">
    <source>
        <dbReference type="Pfam" id="PF17768"/>
    </source>
</evidence>
<accession>A0A511WZB1</accession>
<evidence type="ECO:0000259" key="7">
    <source>
        <dbReference type="Pfam" id="PF02272"/>
    </source>
</evidence>
<dbReference type="InterPro" id="IPR041122">
    <property type="entry name" value="RecJ_OB"/>
</dbReference>
<dbReference type="InterPro" id="IPR051673">
    <property type="entry name" value="SSDNA_exonuclease_RecJ"/>
</dbReference>